<organism evidence="2 3">
    <name type="scientific">Glutinoglossum americanum</name>
    <dbReference type="NCBI Taxonomy" id="1670608"/>
    <lineage>
        <taxon>Eukaryota</taxon>
        <taxon>Fungi</taxon>
        <taxon>Dikarya</taxon>
        <taxon>Ascomycota</taxon>
        <taxon>Pezizomycotina</taxon>
        <taxon>Geoglossomycetes</taxon>
        <taxon>Geoglossales</taxon>
        <taxon>Geoglossaceae</taxon>
        <taxon>Glutinoglossum</taxon>
    </lineage>
</organism>
<keyword evidence="3" id="KW-1185">Reference proteome</keyword>
<feature type="compositionally biased region" description="Basic and acidic residues" evidence="1">
    <location>
        <begin position="52"/>
        <end position="70"/>
    </location>
</feature>
<evidence type="ECO:0000313" key="2">
    <source>
        <dbReference type="EMBL" id="KAH0535962.1"/>
    </source>
</evidence>
<dbReference type="EMBL" id="JAGHQL010000251">
    <property type="protein sequence ID" value="KAH0535962.1"/>
    <property type="molecule type" value="Genomic_DNA"/>
</dbReference>
<name>A0A9P8I3Y8_9PEZI</name>
<sequence length="128" mass="15022">MFGGPPRRCPPTHWERLDRRLELKERRLESKDSRLGPKDSRLEWKECRPESKECRLESKDSKPESKDSQARRAPNTLYIRAWVHFELQVHWAMFGVLRRDEKDEVLARTPGGHYPGSPRSPFKAAPST</sequence>
<feature type="region of interest" description="Disordered" evidence="1">
    <location>
        <begin position="52"/>
        <end position="73"/>
    </location>
</feature>
<proteinExistence type="predicted"/>
<gene>
    <name evidence="2" type="ORF">FGG08_007136</name>
</gene>
<feature type="region of interest" description="Disordered" evidence="1">
    <location>
        <begin position="107"/>
        <end position="128"/>
    </location>
</feature>
<dbReference type="Proteomes" id="UP000698800">
    <property type="component" value="Unassembled WGS sequence"/>
</dbReference>
<reference evidence="2" key="1">
    <citation type="submission" date="2021-03" db="EMBL/GenBank/DDBJ databases">
        <title>Comparative genomics and phylogenomic investigation of the class Geoglossomycetes provide insights into ecological specialization and systematics.</title>
        <authorList>
            <person name="Melie T."/>
            <person name="Pirro S."/>
            <person name="Miller A.N."/>
            <person name="Quandt A."/>
        </authorList>
    </citation>
    <scope>NUCLEOTIDE SEQUENCE</scope>
    <source>
        <strain evidence="2">GBOQ0MN5Z8</strain>
    </source>
</reference>
<evidence type="ECO:0000256" key="1">
    <source>
        <dbReference type="SAM" id="MobiDB-lite"/>
    </source>
</evidence>
<dbReference type="AlphaFoldDB" id="A0A9P8I3Y8"/>
<protein>
    <submittedName>
        <fullName evidence="2">Uncharacterized protein</fullName>
    </submittedName>
</protein>
<comment type="caution">
    <text evidence="2">The sequence shown here is derived from an EMBL/GenBank/DDBJ whole genome shotgun (WGS) entry which is preliminary data.</text>
</comment>
<evidence type="ECO:0000313" key="3">
    <source>
        <dbReference type="Proteomes" id="UP000698800"/>
    </source>
</evidence>
<accession>A0A9P8I3Y8</accession>